<sequence length="89" mass="10175">MDSGHGKIRMNVEGDRLSNLPDELIHKILAFIDIKQTIETNALSSRWRHIWTSLPTLNFSSGDVHTLPEFSKFLHSVKFLTLNSEIIKS</sequence>
<gene>
    <name evidence="1" type="ORF">L1987_72245</name>
</gene>
<dbReference type="Proteomes" id="UP001056120">
    <property type="component" value="Linkage Group LG24"/>
</dbReference>
<organism evidence="1 2">
    <name type="scientific">Smallanthus sonchifolius</name>
    <dbReference type="NCBI Taxonomy" id="185202"/>
    <lineage>
        <taxon>Eukaryota</taxon>
        <taxon>Viridiplantae</taxon>
        <taxon>Streptophyta</taxon>
        <taxon>Embryophyta</taxon>
        <taxon>Tracheophyta</taxon>
        <taxon>Spermatophyta</taxon>
        <taxon>Magnoliopsida</taxon>
        <taxon>eudicotyledons</taxon>
        <taxon>Gunneridae</taxon>
        <taxon>Pentapetalae</taxon>
        <taxon>asterids</taxon>
        <taxon>campanulids</taxon>
        <taxon>Asterales</taxon>
        <taxon>Asteraceae</taxon>
        <taxon>Asteroideae</taxon>
        <taxon>Heliantheae alliance</taxon>
        <taxon>Millerieae</taxon>
        <taxon>Smallanthus</taxon>
    </lineage>
</organism>
<keyword evidence="2" id="KW-1185">Reference proteome</keyword>
<name>A0ACB9ATU9_9ASTR</name>
<evidence type="ECO:0000313" key="1">
    <source>
        <dbReference type="EMBL" id="KAI3713662.1"/>
    </source>
</evidence>
<evidence type="ECO:0000313" key="2">
    <source>
        <dbReference type="Proteomes" id="UP001056120"/>
    </source>
</evidence>
<proteinExistence type="predicted"/>
<accession>A0ACB9ATU9</accession>
<comment type="caution">
    <text evidence="1">The sequence shown here is derived from an EMBL/GenBank/DDBJ whole genome shotgun (WGS) entry which is preliminary data.</text>
</comment>
<protein>
    <submittedName>
        <fullName evidence="1">Uncharacterized protein</fullName>
    </submittedName>
</protein>
<reference evidence="2" key="1">
    <citation type="journal article" date="2022" name="Mol. Ecol. Resour.">
        <title>The genomes of chicory, endive, great burdock and yacon provide insights into Asteraceae palaeo-polyploidization history and plant inulin production.</title>
        <authorList>
            <person name="Fan W."/>
            <person name="Wang S."/>
            <person name="Wang H."/>
            <person name="Wang A."/>
            <person name="Jiang F."/>
            <person name="Liu H."/>
            <person name="Zhao H."/>
            <person name="Xu D."/>
            <person name="Zhang Y."/>
        </authorList>
    </citation>
    <scope>NUCLEOTIDE SEQUENCE [LARGE SCALE GENOMIC DNA]</scope>
    <source>
        <strain evidence="2">cv. Yunnan</strain>
    </source>
</reference>
<dbReference type="EMBL" id="CM042041">
    <property type="protein sequence ID" value="KAI3713662.1"/>
    <property type="molecule type" value="Genomic_DNA"/>
</dbReference>
<reference evidence="1 2" key="2">
    <citation type="journal article" date="2022" name="Mol. Ecol. Resour.">
        <title>The genomes of chicory, endive, great burdock and yacon provide insights into Asteraceae paleo-polyploidization history and plant inulin production.</title>
        <authorList>
            <person name="Fan W."/>
            <person name="Wang S."/>
            <person name="Wang H."/>
            <person name="Wang A."/>
            <person name="Jiang F."/>
            <person name="Liu H."/>
            <person name="Zhao H."/>
            <person name="Xu D."/>
            <person name="Zhang Y."/>
        </authorList>
    </citation>
    <scope>NUCLEOTIDE SEQUENCE [LARGE SCALE GENOMIC DNA]</scope>
    <source>
        <strain evidence="2">cv. Yunnan</strain>
        <tissue evidence="1">Leaves</tissue>
    </source>
</reference>